<reference evidence="1" key="1">
    <citation type="submission" date="2022-03" db="EMBL/GenBank/DDBJ databases">
        <authorList>
            <person name="Lindestad O."/>
        </authorList>
    </citation>
    <scope>NUCLEOTIDE SEQUENCE</scope>
</reference>
<name>A0A8S4QZ82_9NEOP</name>
<keyword evidence="2" id="KW-1185">Reference proteome</keyword>
<sequence length="295" mass="33761">KESYKQVRLRTSSNSLAITFFKNGLEKKTLVWLEAWAVASYHPTDKDVPLSDLLLKWQWAGQILRIKDGRWGPKHLSSSYHLYADDLQLYTAAPPNDIHVAINNLNRDLDKINTWSESYGLSLNPNKSQVAILGGPKQVGKIVPSNLPPIRLGPTVLAISSTVKNLGIHIDCSLTWGPHIAVVGRKLFATIGCLRRWKNFLPIKTKISLAHSLLLPILDYADSSYPDLSDEHLKKQNLCIRFIFGLRKFDHVSEYRARLKWLPIRLRRNLHLLSFLYYVLYNPHAPSYLKERFSS</sequence>
<dbReference type="PANTHER" id="PTHR33332">
    <property type="entry name" value="REVERSE TRANSCRIPTASE DOMAIN-CONTAINING PROTEIN"/>
    <property type="match status" value="1"/>
</dbReference>
<organism evidence="1 2">
    <name type="scientific">Pararge aegeria aegeria</name>
    <dbReference type="NCBI Taxonomy" id="348720"/>
    <lineage>
        <taxon>Eukaryota</taxon>
        <taxon>Metazoa</taxon>
        <taxon>Ecdysozoa</taxon>
        <taxon>Arthropoda</taxon>
        <taxon>Hexapoda</taxon>
        <taxon>Insecta</taxon>
        <taxon>Pterygota</taxon>
        <taxon>Neoptera</taxon>
        <taxon>Endopterygota</taxon>
        <taxon>Lepidoptera</taxon>
        <taxon>Glossata</taxon>
        <taxon>Ditrysia</taxon>
        <taxon>Papilionoidea</taxon>
        <taxon>Nymphalidae</taxon>
        <taxon>Satyrinae</taxon>
        <taxon>Satyrini</taxon>
        <taxon>Parargina</taxon>
        <taxon>Pararge</taxon>
    </lineage>
</organism>
<evidence type="ECO:0000313" key="2">
    <source>
        <dbReference type="Proteomes" id="UP000838756"/>
    </source>
</evidence>
<proteinExistence type="predicted"/>
<accession>A0A8S4QZ82</accession>
<gene>
    <name evidence="1" type="primary">jg3596</name>
    <name evidence="1" type="ORF">PAEG_LOCUS6510</name>
</gene>
<feature type="non-terminal residue" evidence="1">
    <location>
        <position position="1"/>
    </location>
</feature>
<comment type="caution">
    <text evidence="1">The sequence shown here is derived from an EMBL/GenBank/DDBJ whole genome shotgun (WGS) entry which is preliminary data.</text>
</comment>
<dbReference type="EMBL" id="CAKXAJ010019967">
    <property type="protein sequence ID" value="CAH2219687.1"/>
    <property type="molecule type" value="Genomic_DNA"/>
</dbReference>
<protein>
    <submittedName>
        <fullName evidence="1">Jg3596 protein</fullName>
    </submittedName>
</protein>
<dbReference type="Proteomes" id="UP000838756">
    <property type="component" value="Unassembled WGS sequence"/>
</dbReference>
<dbReference type="AlphaFoldDB" id="A0A8S4QZ82"/>
<dbReference type="OrthoDB" id="5953030at2759"/>
<evidence type="ECO:0000313" key="1">
    <source>
        <dbReference type="EMBL" id="CAH2219687.1"/>
    </source>
</evidence>